<reference evidence="4 5" key="1">
    <citation type="submission" date="2019-08" db="EMBL/GenBank/DDBJ databases">
        <title>Draft genome sequences of two oriental melons (Cucumis melo L. var makuwa).</title>
        <authorList>
            <person name="Kwon S.-Y."/>
        </authorList>
    </citation>
    <scope>NUCLEOTIDE SEQUENCE [LARGE SCALE GENOMIC DNA]</scope>
    <source>
        <strain evidence="5">cv. Chang Bougi</strain>
        <strain evidence="4">cv. SW 3</strain>
        <tissue evidence="2">Leaf</tissue>
    </source>
</reference>
<gene>
    <name evidence="3" type="ORF">E5676_scaffold142G004220</name>
    <name evidence="2" type="ORF">E6C27_scaffold460G00510</name>
</gene>
<feature type="compositionally biased region" description="Low complexity" evidence="1">
    <location>
        <begin position="210"/>
        <end position="224"/>
    </location>
</feature>
<evidence type="ECO:0000313" key="5">
    <source>
        <dbReference type="Proteomes" id="UP000321947"/>
    </source>
</evidence>
<evidence type="ECO:0000313" key="2">
    <source>
        <dbReference type="EMBL" id="KAA0040346.1"/>
    </source>
</evidence>
<evidence type="ECO:0000256" key="1">
    <source>
        <dbReference type="SAM" id="MobiDB-lite"/>
    </source>
</evidence>
<accession>A0A5A7TE32</accession>
<name>A0A5A7TE32_CUCMM</name>
<dbReference type="EMBL" id="SSTD01004586">
    <property type="protein sequence ID" value="TYK23358.1"/>
    <property type="molecule type" value="Genomic_DNA"/>
</dbReference>
<evidence type="ECO:0000313" key="3">
    <source>
        <dbReference type="EMBL" id="TYK23358.1"/>
    </source>
</evidence>
<comment type="caution">
    <text evidence="2">The sequence shown here is derived from an EMBL/GenBank/DDBJ whole genome shotgun (WGS) entry which is preliminary data.</text>
</comment>
<sequence>MDNQNDEVRLREAQQGVIAPMISNMEALTDRFERLEIENRARERMSPPPSTTYEEEVVGEFTKISKGELNKKHLNFERNMGAIKFKIPKFFGKTDLKEYIQWEKKVENVFACHNFTDEQKEAVCSKSFLKRHGTKASSIEARQHSLENYYHRSSAAAEESAAAALKLRLRRTYKASIRSKVAQRTKLPPHAATTQPAATATKTRRHCNTNPPQSNSQSSSLFSS</sequence>
<organism evidence="2 4">
    <name type="scientific">Cucumis melo var. makuwa</name>
    <name type="common">Oriental melon</name>
    <dbReference type="NCBI Taxonomy" id="1194695"/>
    <lineage>
        <taxon>Eukaryota</taxon>
        <taxon>Viridiplantae</taxon>
        <taxon>Streptophyta</taxon>
        <taxon>Embryophyta</taxon>
        <taxon>Tracheophyta</taxon>
        <taxon>Spermatophyta</taxon>
        <taxon>Magnoliopsida</taxon>
        <taxon>eudicotyledons</taxon>
        <taxon>Gunneridae</taxon>
        <taxon>Pentapetalae</taxon>
        <taxon>rosids</taxon>
        <taxon>fabids</taxon>
        <taxon>Cucurbitales</taxon>
        <taxon>Cucurbitaceae</taxon>
        <taxon>Benincaseae</taxon>
        <taxon>Cucumis</taxon>
    </lineage>
</organism>
<feature type="compositionally biased region" description="Low complexity" evidence="1">
    <location>
        <begin position="191"/>
        <end position="201"/>
    </location>
</feature>
<dbReference type="EMBL" id="SSTE01017567">
    <property type="protein sequence ID" value="KAA0040346.1"/>
    <property type="molecule type" value="Genomic_DNA"/>
</dbReference>
<dbReference type="Proteomes" id="UP000321393">
    <property type="component" value="Unassembled WGS sequence"/>
</dbReference>
<dbReference type="AlphaFoldDB" id="A0A5A7TE32"/>
<dbReference type="Proteomes" id="UP000321947">
    <property type="component" value="Unassembled WGS sequence"/>
</dbReference>
<dbReference type="OrthoDB" id="1731207at2759"/>
<evidence type="ECO:0000313" key="4">
    <source>
        <dbReference type="Proteomes" id="UP000321393"/>
    </source>
</evidence>
<protein>
    <submittedName>
        <fullName evidence="2">Uncharacterized protein</fullName>
    </submittedName>
</protein>
<proteinExistence type="predicted"/>
<feature type="region of interest" description="Disordered" evidence="1">
    <location>
        <begin position="180"/>
        <end position="224"/>
    </location>
</feature>